<sequence>MPPPFQRADADAPALSAHAATITNSESASDAFTLSAHAATIVNGESAYDEDVDEEIDALFELVDVNDDNLSECMIV</sequence>
<dbReference type="Proteomes" id="UP001190700">
    <property type="component" value="Unassembled WGS sequence"/>
</dbReference>
<dbReference type="AlphaFoldDB" id="A0AAE0GFD2"/>
<keyword evidence="2" id="KW-1185">Reference proteome</keyword>
<reference evidence="1 2" key="1">
    <citation type="journal article" date="2015" name="Genome Biol. Evol.">
        <title>Comparative Genomics of a Bacterivorous Green Alga Reveals Evolutionary Causalities and Consequences of Phago-Mixotrophic Mode of Nutrition.</title>
        <authorList>
            <person name="Burns J.A."/>
            <person name="Paasch A."/>
            <person name="Narechania A."/>
            <person name="Kim E."/>
        </authorList>
    </citation>
    <scope>NUCLEOTIDE SEQUENCE [LARGE SCALE GENOMIC DNA]</scope>
    <source>
        <strain evidence="1 2">PLY_AMNH</strain>
    </source>
</reference>
<accession>A0AAE0GFD2</accession>
<organism evidence="1 2">
    <name type="scientific">Cymbomonas tetramitiformis</name>
    <dbReference type="NCBI Taxonomy" id="36881"/>
    <lineage>
        <taxon>Eukaryota</taxon>
        <taxon>Viridiplantae</taxon>
        <taxon>Chlorophyta</taxon>
        <taxon>Pyramimonadophyceae</taxon>
        <taxon>Pyramimonadales</taxon>
        <taxon>Pyramimonadaceae</taxon>
        <taxon>Cymbomonas</taxon>
    </lineage>
</organism>
<name>A0AAE0GFD2_9CHLO</name>
<evidence type="ECO:0000313" key="1">
    <source>
        <dbReference type="EMBL" id="KAK3277027.1"/>
    </source>
</evidence>
<protein>
    <submittedName>
        <fullName evidence="1">Uncharacterized protein</fullName>
    </submittedName>
</protein>
<proteinExistence type="predicted"/>
<dbReference type="EMBL" id="LGRX02006272">
    <property type="protein sequence ID" value="KAK3277027.1"/>
    <property type="molecule type" value="Genomic_DNA"/>
</dbReference>
<gene>
    <name evidence="1" type="ORF">CYMTET_14939</name>
</gene>
<evidence type="ECO:0000313" key="2">
    <source>
        <dbReference type="Proteomes" id="UP001190700"/>
    </source>
</evidence>
<comment type="caution">
    <text evidence="1">The sequence shown here is derived from an EMBL/GenBank/DDBJ whole genome shotgun (WGS) entry which is preliminary data.</text>
</comment>